<keyword evidence="2" id="KW-1185">Reference proteome</keyword>
<reference evidence="1 2" key="1">
    <citation type="submission" date="2023-11" db="EMBL/GenBank/DDBJ databases">
        <title>Lentzea sokolovensis, sp. nov., Lentzea kristufkii, sp. nov., and Lentzea miocenensis, sp. nov., rare actinobacteria from Sokolov Coal Basin, Miocene lacustrine sediment, Czech Republic.</title>
        <authorList>
            <person name="Lara A."/>
            <person name="Kotroba L."/>
            <person name="Nouioui I."/>
            <person name="Neumann-Schaal M."/>
            <person name="Mast Y."/>
            <person name="Chronakova A."/>
        </authorList>
    </citation>
    <scope>NUCLEOTIDE SEQUENCE [LARGE SCALE GENOMIC DNA]</scope>
    <source>
        <strain evidence="1 2">BCCO 10_0061</strain>
    </source>
</reference>
<proteinExistence type="predicted"/>
<accession>A0ABU4UXP1</accession>
<name>A0ABU4UXP1_9PSEU</name>
<gene>
    <name evidence="1" type="ORF">SK854_19430</name>
</gene>
<sequence length="148" mass="16195">MFLYLLMVCAIAGLAALATIVLRRLKNRQARQDELWFGYRRHMNELRDASPGAELASVAQVYQRAGSGTKAVIVWQRTGVEQDSWFEGMNPDPGDLLLLRGSPGWGPDNASPNVFYVAAGQVLASMTVEAQTAAARHRHWIAATGVTP</sequence>
<dbReference type="Proteomes" id="UP001285352">
    <property type="component" value="Unassembled WGS sequence"/>
</dbReference>
<evidence type="ECO:0000313" key="1">
    <source>
        <dbReference type="EMBL" id="MDX8144298.1"/>
    </source>
</evidence>
<evidence type="ECO:0000313" key="2">
    <source>
        <dbReference type="Proteomes" id="UP001285352"/>
    </source>
</evidence>
<dbReference type="RefSeq" id="WP_319976510.1">
    <property type="nucleotide sequence ID" value="NZ_JAXAVU010000009.1"/>
</dbReference>
<dbReference type="EMBL" id="JAXAVU010000009">
    <property type="protein sequence ID" value="MDX8144298.1"/>
    <property type="molecule type" value="Genomic_DNA"/>
</dbReference>
<protein>
    <submittedName>
        <fullName evidence="1">Uncharacterized protein</fullName>
    </submittedName>
</protein>
<organism evidence="1 2">
    <name type="scientific">Lentzea sokolovensis</name>
    <dbReference type="NCBI Taxonomy" id="3095429"/>
    <lineage>
        <taxon>Bacteria</taxon>
        <taxon>Bacillati</taxon>
        <taxon>Actinomycetota</taxon>
        <taxon>Actinomycetes</taxon>
        <taxon>Pseudonocardiales</taxon>
        <taxon>Pseudonocardiaceae</taxon>
        <taxon>Lentzea</taxon>
    </lineage>
</organism>
<comment type="caution">
    <text evidence="1">The sequence shown here is derived from an EMBL/GenBank/DDBJ whole genome shotgun (WGS) entry which is preliminary data.</text>
</comment>
<reference evidence="1 2" key="2">
    <citation type="submission" date="2023-11" db="EMBL/GenBank/DDBJ databases">
        <authorList>
            <person name="Lara A.C."/>
            <person name="Chronakova A."/>
        </authorList>
    </citation>
    <scope>NUCLEOTIDE SEQUENCE [LARGE SCALE GENOMIC DNA]</scope>
    <source>
        <strain evidence="1 2">BCCO 10_0061</strain>
    </source>
</reference>